<dbReference type="Pfam" id="PF00004">
    <property type="entry name" value="AAA"/>
    <property type="match status" value="1"/>
</dbReference>
<evidence type="ECO:0000313" key="8">
    <source>
        <dbReference type="Proteomes" id="UP000550354"/>
    </source>
</evidence>
<evidence type="ECO:0000259" key="6">
    <source>
        <dbReference type="SMART" id="SM00382"/>
    </source>
</evidence>
<dbReference type="SMART" id="SM00382">
    <property type="entry name" value="AAA"/>
    <property type="match status" value="1"/>
</dbReference>
<keyword evidence="2 4" id="KW-0067">ATP-binding</keyword>
<dbReference type="GO" id="GO:0005524">
    <property type="term" value="F:ATP binding"/>
    <property type="evidence" value="ECO:0007669"/>
    <property type="project" value="UniProtKB-KW"/>
</dbReference>
<dbReference type="FunFam" id="3.40.50.300:FF:001025">
    <property type="entry name" value="ATPase family, AAA domain-containing 2B"/>
    <property type="match status" value="1"/>
</dbReference>
<dbReference type="RefSeq" id="WP_181755108.1">
    <property type="nucleotide sequence ID" value="NZ_JACEOG010000001.1"/>
</dbReference>
<feature type="domain" description="AAA+ ATPase" evidence="6">
    <location>
        <begin position="161"/>
        <end position="300"/>
    </location>
</feature>
<dbReference type="EMBL" id="JACEOG010000001">
    <property type="protein sequence ID" value="MBA4608323.1"/>
    <property type="molecule type" value="Genomic_DNA"/>
</dbReference>
<protein>
    <submittedName>
        <fullName evidence="7">AAA family ATPase</fullName>
    </submittedName>
</protein>
<dbReference type="InterPro" id="IPR003959">
    <property type="entry name" value="ATPase_AAA_core"/>
</dbReference>
<evidence type="ECO:0000256" key="4">
    <source>
        <dbReference type="RuleBase" id="RU003651"/>
    </source>
</evidence>
<feature type="region of interest" description="Disordered" evidence="5">
    <location>
        <begin position="64"/>
        <end position="83"/>
    </location>
</feature>
<dbReference type="PROSITE" id="PS00674">
    <property type="entry name" value="AAA"/>
    <property type="match status" value="1"/>
</dbReference>
<proteinExistence type="inferred from homology"/>
<gene>
    <name evidence="7" type="ORF">H1W00_07520</name>
</gene>
<keyword evidence="8" id="KW-1185">Reference proteome</keyword>
<accession>A0A838XMZ1</accession>
<evidence type="ECO:0000256" key="5">
    <source>
        <dbReference type="SAM" id="MobiDB-lite"/>
    </source>
</evidence>
<reference evidence="7 8" key="1">
    <citation type="submission" date="2020-07" db="EMBL/GenBank/DDBJ databases">
        <title>Draft genome and description of Aeromicrobium phoceense strain Marseille-Q0843 isolated from healthy skin swab.</title>
        <authorList>
            <person name="Boxberger M."/>
            <person name="La Scola B."/>
        </authorList>
    </citation>
    <scope>NUCLEOTIDE SEQUENCE [LARGE SCALE GENOMIC DNA]</scope>
    <source>
        <strain evidence="7 8">Marseille-Q0843</strain>
    </source>
</reference>
<comment type="similarity">
    <text evidence="4">Belongs to the AAA ATPase family.</text>
</comment>
<dbReference type="Gene3D" id="3.40.50.300">
    <property type="entry name" value="P-loop containing nucleotide triphosphate hydrolases"/>
    <property type="match status" value="1"/>
</dbReference>
<dbReference type="InterPro" id="IPR003960">
    <property type="entry name" value="ATPase_AAA_CS"/>
</dbReference>
<dbReference type="InterPro" id="IPR041569">
    <property type="entry name" value="AAA_lid_3"/>
</dbReference>
<dbReference type="PANTHER" id="PTHR23077">
    <property type="entry name" value="AAA-FAMILY ATPASE"/>
    <property type="match status" value="1"/>
</dbReference>
<dbReference type="Gene3D" id="1.25.40.10">
    <property type="entry name" value="Tetratricopeptide repeat domain"/>
    <property type="match status" value="1"/>
</dbReference>
<dbReference type="InterPro" id="IPR050168">
    <property type="entry name" value="AAA_ATPase_domain"/>
</dbReference>
<dbReference type="PANTHER" id="PTHR23077:SF171">
    <property type="entry name" value="NUCLEAR VALOSIN-CONTAINING PROTEIN-LIKE"/>
    <property type="match status" value="1"/>
</dbReference>
<dbReference type="Pfam" id="PF17862">
    <property type="entry name" value="AAA_lid_3"/>
    <property type="match status" value="1"/>
</dbReference>
<evidence type="ECO:0000256" key="1">
    <source>
        <dbReference type="ARBA" id="ARBA00022741"/>
    </source>
</evidence>
<dbReference type="SUPFAM" id="SSF52540">
    <property type="entry name" value="P-loop containing nucleoside triphosphate hydrolases"/>
    <property type="match status" value="1"/>
</dbReference>
<evidence type="ECO:0000256" key="2">
    <source>
        <dbReference type="ARBA" id="ARBA00022840"/>
    </source>
</evidence>
<dbReference type="InterPro" id="IPR027417">
    <property type="entry name" value="P-loop_NTPase"/>
</dbReference>
<dbReference type="GO" id="GO:0016887">
    <property type="term" value="F:ATP hydrolysis activity"/>
    <property type="evidence" value="ECO:0007669"/>
    <property type="project" value="InterPro"/>
</dbReference>
<evidence type="ECO:0000256" key="3">
    <source>
        <dbReference type="ARBA" id="ARBA00023054"/>
    </source>
</evidence>
<dbReference type="AlphaFoldDB" id="A0A838XMZ1"/>
<keyword evidence="3" id="KW-0175">Coiled coil</keyword>
<dbReference type="InterPro" id="IPR011990">
    <property type="entry name" value="TPR-like_helical_dom_sf"/>
</dbReference>
<evidence type="ECO:0000313" key="7">
    <source>
        <dbReference type="EMBL" id="MBA4608323.1"/>
    </source>
</evidence>
<sequence>MSDALFDNLFAALEAAPEQHDLRLQVARMLLERGRVDEAAEHASIVLRARPSDAAALEVLTRAASGTAAPHEPPDATNVEGGFDWSQAEDDLDLDLPPPFVSQGEKVGAGGSDVDPVLDIDTEVVVLDDVGGLDSVKQRINEAFLDPMRPPEIAQAFGTSLRGGLILYGPPGCGKTFIAKAIAGGLGVRFLTASIADVMGPYQGESEKNLQRLFAAARELAPAVLFLDEIDGLGAKRSGIGSGFSGMRAVVNQLLIELDSVGSDNDGLFVLAATNQPWEVDQALLRPGRFDRMLLVVPPDAPARAAIVQKAFARRPIAGIDVDAIVARTEGFSGADLTHLVEASAQKALTRSLGDGQVRPIGMDDVVAALAEIRPSTTSWLQSARNVVEFANADGRYDELEAYLKSRRIR</sequence>
<dbReference type="InterPro" id="IPR003593">
    <property type="entry name" value="AAA+_ATPase"/>
</dbReference>
<keyword evidence="1 4" id="KW-0547">Nucleotide-binding</keyword>
<name>A0A838XMZ1_9ACTN</name>
<organism evidence="7 8">
    <name type="scientific">Aeromicrobium phoceense</name>
    <dbReference type="NCBI Taxonomy" id="2754045"/>
    <lineage>
        <taxon>Bacteria</taxon>
        <taxon>Bacillati</taxon>
        <taxon>Actinomycetota</taxon>
        <taxon>Actinomycetes</taxon>
        <taxon>Propionibacteriales</taxon>
        <taxon>Nocardioidaceae</taxon>
        <taxon>Aeromicrobium</taxon>
    </lineage>
</organism>
<dbReference type="Proteomes" id="UP000550354">
    <property type="component" value="Unassembled WGS sequence"/>
</dbReference>
<dbReference type="Gene3D" id="1.10.8.60">
    <property type="match status" value="1"/>
</dbReference>
<comment type="caution">
    <text evidence="7">The sequence shown here is derived from an EMBL/GenBank/DDBJ whole genome shotgun (WGS) entry which is preliminary data.</text>
</comment>